<evidence type="ECO:0000313" key="2">
    <source>
        <dbReference type="EMBL" id="KAJ1372889.1"/>
    </source>
</evidence>
<dbReference type="GO" id="GO:0071025">
    <property type="term" value="P:RNA surveillance"/>
    <property type="evidence" value="ECO:0007669"/>
    <property type="project" value="InterPro"/>
</dbReference>
<accession>A0AAD5WJH7</accession>
<dbReference type="AlphaFoldDB" id="A0AAD5WJH7"/>
<feature type="domain" description="eRF1" evidence="1">
    <location>
        <begin position="1"/>
        <end position="55"/>
    </location>
</feature>
<evidence type="ECO:0000259" key="1">
    <source>
        <dbReference type="Pfam" id="PF03465"/>
    </source>
</evidence>
<dbReference type="PANTHER" id="PTHR10853">
    <property type="entry name" value="PELOTA"/>
    <property type="match status" value="1"/>
</dbReference>
<sequence>MSTEPDRAVYGYKHVNMANAEQAIDTLLLTDSLFRSQDLSTRKRYVALVEDVRKQVSFSSKP</sequence>
<dbReference type="Gene3D" id="3.30.1330.30">
    <property type="match status" value="1"/>
</dbReference>
<evidence type="ECO:0000313" key="3">
    <source>
        <dbReference type="Proteomes" id="UP001196413"/>
    </source>
</evidence>
<dbReference type="InterPro" id="IPR029064">
    <property type="entry name" value="Ribosomal_eL30-like_sf"/>
</dbReference>
<dbReference type="EMBL" id="JAHQIW010007199">
    <property type="protein sequence ID" value="KAJ1372889.1"/>
    <property type="molecule type" value="Genomic_DNA"/>
</dbReference>
<dbReference type="GO" id="GO:0070481">
    <property type="term" value="P:nuclear-transcribed mRNA catabolic process, non-stop decay"/>
    <property type="evidence" value="ECO:0007669"/>
    <property type="project" value="InterPro"/>
</dbReference>
<dbReference type="GO" id="GO:0070966">
    <property type="term" value="P:nuclear-transcribed mRNA catabolic process, no-go decay"/>
    <property type="evidence" value="ECO:0007669"/>
    <property type="project" value="InterPro"/>
</dbReference>
<reference evidence="2" key="1">
    <citation type="submission" date="2021-06" db="EMBL/GenBank/DDBJ databases">
        <title>Parelaphostrongylus tenuis whole genome reference sequence.</title>
        <authorList>
            <person name="Garwood T.J."/>
            <person name="Larsen P.A."/>
            <person name="Fountain-Jones N.M."/>
            <person name="Garbe J.R."/>
            <person name="Macchietto M.G."/>
            <person name="Kania S.A."/>
            <person name="Gerhold R.W."/>
            <person name="Richards J.E."/>
            <person name="Wolf T.M."/>
        </authorList>
    </citation>
    <scope>NUCLEOTIDE SEQUENCE</scope>
    <source>
        <strain evidence="2">MNPRO001-30</strain>
        <tissue evidence="2">Meninges</tissue>
    </source>
</reference>
<name>A0AAD5WJH7_PARTN</name>
<dbReference type="Proteomes" id="UP001196413">
    <property type="component" value="Unassembled WGS sequence"/>
</dbReference>
<protein>
    <submittedName>
        <fullName evidence="2">Protein pelota</fullName>
    </submittedName>
</protein>
<dbReference type="SUPFAM" id="SSF55315">
    <property type="entry name" value="L30e-like"/>
    <property type="match status" value="1"/>
</dbReference>
<organism evidence="2 3">
    <name type="scientific">Parelaphostrongylus tenuis</name>
    <name type="common">Meningeal worm</name>
    <dbReference type="NCBI Taxonomy" id="148309"/>
    <lineage>
        <taxon>Eukaryota</taxon>
        <taxon>Metazoa</taxon>
        <taxon>Ecdysozoa</taxon>
        <taxon>Nematoda</taxon>
        <taxon>Chromadorea</taxon>
        <taxon>Rhabditida</taxon>
        <taxon>Rhabditina</taxon>
        <taxon>Rhabditomorpha</taxon>
        <taxon>Strongyloidea</taxon>
        <taxon>Metastrongylidae</taxon>
        <taxon>Parelaphostrongylus</taxon>
    </lineage>
</organism>
<keyword evidence="3" id="KW-1185">Reference proteome</keyword>
<comment type="caution">
    <text evidence="2">The sequence shown here is derived from an EMBL/GenBank/DDBJ whole genome shotgun (WGS) entry which is preliminary data.</text>
</comment>
<dbReference type="GO" id="GO:0005737">
    <property type="term" value="C:cytoplasm"/>
    <property type="evidence" value="ECO:0007669"/>
    <property type="project" value="TreeGrafter"/>
</dbReference>
<dbReference type="PANTHER" id="PTHR10853:SF0">
    <property type="entry name" value="PROTEIN PELOTA HOMOLOG"/>
    <property type="match status" value="1"/>
</dbReference>
<dbReference type="GO" id="GO:0032790">
    <property type="term" value="P:ribosome disassembly"/>
    <property type="evidence" value="ECO:0007669"/>
    <property type="project" value="TreeGrafter"/>
</dbReference>
<dbReference type="Pfam" id="PF03465">
    <property type="entry name" value="eRF1_3"/>
    <property type="match status" value="1"/>
</dbReference>
<dbReference type="InterPro" id="IPR004405">
    <property type="entry name" value="TF_pelota"/>
</dbReference>
<proteinExistence type="predicted"/>
<dbReference type="GO" id="GO:0070651">
    <property type="term" value="P:nonfunctional rRNA decay"/>
    <property type="evidence" value="ECO:0007669"/>
    <property type="project" value="TreeGrafter"/>
</dbReference>
<dbReference type="InterPro" id="IPR005142">
    <property type="entry name" value="eRF1_3"/>
</dbReference>
<gene>
    <name evidence="2" type="primary">PELO1_1</name>
    <name evidence="2" type="ORF">KIN20_035182</name>
</gene>